<dbReference type="Proteomes" id="UP001164803">
    <property type="component" value="Chromosome"/>
</dbReference>
<dbReference type="RefSeq" id="WP_268042964.1">
    <property type="nucleotide sequence ID" value="NZ_CP104064.1"/>
</dbReference>
<evidence type="ECO:0000313" key="2">
    <source>
        <dbReference type="Proteomes" id="UP001164803"/>
    </source>
</evidence>
<evidence type="ECO:0000313" key="1">
    <source>
        <dbReference type="EMBL" id="WAH35682.1"/>
    </source>
</evidence>
<protein>
    <submittedName>
        <fullName evidence="1">Uncharacterized protein</fullName>
    </submittedName>
</protein>
<gene>
    <name evidence="1" type="ORF">NZD86_15555</name>
</gene>
<proteinExistence type="predicted"/>
<dbReference type="EMBL" id="CP104064">
    <property type="protein sequence ID" value="WAH35682.1"/>
    <property type="molecule type" value="Genomic_DNA"/>
</dbReference>
<keyword evidence="2" id="KW-1185">Reference proteome</keyword>
<accession>A0ABY6YYH4</accession>
<organism evidence="1 2">
    <name type="scientific">Alicyclobacillus dauci</name>
    <dbReference type="NCBI Taxonomy" id="1475485"/>
    <lineage>
        <taxon>Bacteria</taxon>
        <taxon>Bacillati</taxon>
        <taxon>Bacillota</taxon>
        <taxon>Bacilli</taxon>
        <taxon>Bacillales</taxon>
        <taxon>Alicyclobacillaceae</taxon>
        <taxon>Alicyclobacillus</taxon>
    </lineage>
</organism>
<name>A0ABY6YYH4_9BACL</name>
<sequence length="55" mass="6000">MSSVIVTQIERADAELIEALKSFGAATVHESMRRTGLVSPVLRPIYDAAVWSGLR</sequence>
<reference evidence="1" key="1">
    <citation type="submission" date="2022-08" db="EMBL/GenBank/DDBJ databases">
        <title>Alicyclobacillus dauci DSM2870, complete genome.</title>
        <authorList>
            <person name="Wang Q."/>
            <person name="Cai R."/>
            <person name="Wang Z."/>
        </authorList>
    </citation>
    <scope>NUCLEOTIDE SEQUENCE</scope>
    <source>
        <strain evidence="1">DSM 28700</strain>
    </source>
</reference>